<reference evidence="16" key="1">
    <citation type="submission" date="2023-07" db="EMBL/GenBank/DDBJ databases">
        <title>Marinobacter sp. chi1 genome sequencing and assembly.</title>
        <authorList>
            <person name="Park S."/>
        </authorList>
    </citation>
    <scope>NUCLEOTIDE SEQUENCE</scope>
    <source>
        <strain evidence="16">Chi1</strain>
    </source>
</reference>
<evidence type="ECO:0000313" key="17">
    <source>
        <dbReference type="Proteomes" id="UP001168640"/>
    </source>
</evidence>
<evidence type="ECO:0000256" key="15">
    <source>
        <dbReference type="HAMAP-Rule" id="MF_00521"/>
    </source>
</evidence>
<dbReference type="Pfam" id="PF06293">
    <property type="entry name" value="Kdo"/>
    <property type="match status" value="1"/>
</dbReference>
<proteinExistence type="inferred from homology"/>
<comment type="function">
    <text evidence="15">Catalyzes the ATP-dependent phosphorylation of the 3-deoxy-D-manno-octulosonic acid (Kdo) residue in Kdo-lipid IV(A) at the 4-OH position.</text>
</comment>
<dbReference type="SUPFAM" id="SSF56112">
    <property type="entry name" value="Protein kinase-like (PK-like)"/>
    <property type="match status" value="1"/>
</dbReference>
<dbReference type="Gene3D" id="1.10.510.10">
    <property type="entry name" value="Transferase(Phosphotransferase) domain 1"/>
    <property type="match status" value="1"/>
</dbReference>
<keyword evidence="9 15" id="KW-0418">Kinase</keyword>
<evidence type="ECO:0000313" key="16">
    <source>
        <dbReference type="EMBL" id="MDO3723205.1"/>
    </source>
</evidence>
<evidence type="ECO:0000256" key="13">
    <source>
        <dbReference type="ARBA" id="ARBA00029511"/>
    </source>
</evidence>
<evidence type="ECO:0000256" key="10">
    <source>
        <dbReference type="ARBA" id="ARBA00022840"/>
    </source>
</evidence>
<dbReference type="GO" id="GO:0016301">
    <property type="term" value="F:kinase activity"/>
    <property type="evidence" value="ECO:0007669"/>
    <property type="project" value="UniProtKB-KW"/>
</dbReference>
<keyword evidence="8 15" id="KW-0547">Nucleotide-binding</keyword>
<keyword evidence="7 15" id="KW-0808">Transferase</keyword>
<keyword evidence="6 15" id="KW-0997">Cell inner membrane</keyword>
<keyword evidence="10 15" id="KW-0067">ATP-binding</keyword>
<protein>
    <recommendedName>
        <fullName evidence="13 15">3-deoxy-D-manno-octulosonic acid kinase</fullName>
        <shortName evidence="15">Kdo kinase</shortName>
        <ecNumber evidence="4 15">2.7.1.166</ecNumber>
    </recommendedName>
</protein>
<evidence type="ECO:0000256" key="6">
    <source>
        <dbReference type="ARBA" id="ARBA00022519"/>
    </source>
</evidence>
<keyword evidence="12 15" id="KW-0472">Membrane</keyword>
<evidence type="ECO:0000256" key="2">
    <source>
        <dbReference type="ARBA" id="ARBA00004713"/>
    </source>
</evidence>
<dbReference type="NCBIfam" id="NF002475">
    <property type="entry name" value="PRK01723.1"/>
    <property type="match status" value="1"/>
</dbReference>
<dbReference type="HAMAP" id="MF_00521">
    <property type="entry name" value="KDO_kinase"/>
    <property type="match status" value="1"/>
</dbReference>
<evidence type="ECO:0000256" key="12">
    <source>
        <dbReference type="ARBA" id="ARBA00023136"/>
    </source>
</evidence>
<dbReference type="InterPro" id="IPR011009">
    <property type="entry name" value="Kinase-like_dom_sf"/>
</dbReference>
<evidence type="ECO:0000256" key="5">
    <source>
        <dbReference type="ARBA" id="ARBA00022475"/>
    </source>
</evidence>
<name>A0ABT8W4M9_9GAMM</name>
<dbReference type="Proteomes" id="UP001168640">
    <property type="component" value="Unassembled WGS sequence"/>
</dbReference>
<evidence type="ECO:0000256" key="7">
    <source>
        <dbReference type="ARBA" id="ARBA00022679"/>
    </source>
</evidence>
<dbReference type="InterPro" id="IPR022826">
    <property type="entry name" value="KDO_kinase"/>
</dbReference>
<comment type="pathway">
    <text evidence="2 15">Bacterial outer membrane biogenesis; LPS core biosynthesis.</text>
</comment>
<evidence type="ECO:0000256" key="11">
    <source>
        <dbReference type="ARBA" id="ARBA00022985"/>
    </source>
</evidence>
<dbReference type="EC" id="2.7.1.166" evidence="4 15"/>
<evidence type="ECO:0000256" key="14">
    <source>
        <dbReference type="ARBA" id="ARBA00034417"/>
    </source>
</evidence>
<keyword evidence="5 15" id="KW-1003">Cell membrane</keyword>
<dbReference type="RefSeq" id="WP_302910709.1">
    <property type="nucleotide sequence ID" value="NZ_JAUMIS010000003.1"/>
</dbReference>
<gene>
    <name evidence="15" type="primary">kdkA</name>
    <name evidence="16" type="ORF">QVZ43_15925</name>
</gene>
<comment type="subcellular location">
    <subcellularLocation>
        <location evidence="1 15">Cell inner membrane</location>
        <topology evidence="1 15">Peripheral membrane protein</topology>
        <orientation evidence="1 15">Cytoplasmic side</orientation>
    </subcellularLocation>
</comment>
<comment type="similarity">
    <text evidence="3 15">Belongs to the protein kinase superfamily. KdkA/RfaP family.</text>
</comment>
<comment type="catalytic activity">
    <reaction evidence="14 15">
        <text>an alpha-Kdo-(2-&gt;6)-lipid IVA + ATP = a 4-O-phospho-alpha-Kdo-(2-&gt;6)-lipid IVA + ADP + H(+)</text>
        <dbReference type="Rhea" id="RHEA:74271"/>
        <dbReference type="ChEBI" id="CHEBI:15378"/>
        <dbReference type="ChEBI" id="CHEBI:30616"/>
        <dbReference type="ChEBI" id="CHEBI:176428"/>
        <dbReference type="ChEBI" id="CHEBI:193140"/>
        <dbReference type="ChEBI" id="CHEBI:456216"/>
        <dbReference type="EC" id="2.7.1.166"/>
    </reaction>
</comment>
<evidence type="ECO:0000256" key="9">
    <source>
        <dbReference type="ARBA" id="ARBA00022777"/>
    </source>
</evidence>
<sequence length="236" mass="26573">MGKEYIKHIGATGGYLVAPSFEASFEEGWFDPDFWGDLADPVSKGGRGAAWFIHAAAGDLLLRHFCRGGLPGRFLRRDYVYTRVSQVRSFVEFRLLRKLYSQGLPVPEPIAAGYQRHGSVFYHASILMRRIPDATPLSDHAGFSDLGVWQDAGACIRRFHDAGVYHADLNCMNILVSDQIYLIDFDRGRIISGGKGGDWKKANINRLKRSVEKLLGHLDASLREQLWESLLSGYRR</sequence>
<dbReference type="EMBL" id="JAUMIS010000003">
    <property type="protein sequence ID" value="MDO3723205.1"/>
    <property type="molecule type" value="Genomic_DNA"/>
</dbReference>
<accession>A0ABT8W4M9</accession>
<comment type="caution">
    <text evidence="16">The sequence shown here is derived from an EMBL/GenBank/DDBJ whole genome shotgun (WGS) entry which is preliminary data.</text>
</comment>
<evidence type="ECO:0000256" key="4">
    <source>
        <dbReference type="ARBA" id="ARBA00011988"/>
    </source>
</evidence>
<keyword evidence="11 15" id="KW-0448">Lipopolysaccharide biosynthesis</keyword>
<feature type="active site" evidence="15">
    <location>
        <position position="168"/>
    </location>
</feature>
<evidence type="ECO:0000256" key="8">
    <source>
        <dbReference type="ARBA" id="ARBA00022741"/>
    </source>
</evidence>
<organism evidence="16 17">
    <name type="scientific">Marinobacter suaedae</name>
    <dbReference type="NCBI Taxonomy" id="3057675"/>
    <lineage>
        <taxon>Bacteria</taxon>
        <taxon>Pseudomonadati</taxon>
        <taxon>Pseudomonadota</taxon>
        <taxon>Gammaproteobacteria</taxon>
        <taxon>Pseudomonadales</taxon>
        <taxon>Marinobacteraceae</taxon>
        <taxon>Marinobacter</taxon>
    </lineage>
</organism>
<evidence type="ECO:0000256" key="3">
    <source>
        <dbReference type="ARBA" id="ARBA00010327"/>
    </source>
</evidence>
<keyword evidence="17" id="KW-1185">Reference proteome</keyword>
<evidence type="ECO:0000256" key="1">
    <source>
        <dbReference type="ARBA" id="ARBA00004515"/>
    </source>
</evidence>